<dbReference type="Proteomes" id="UP000199352">
    <property type="component" value="Unassembled WGS sequence"/>
</dbReference>
<reference evidence="4" key="1">
    <citation type="submission" date="2016-10" db="EMBL/GenBank/DDBJ databases">
        <authorList>
            <person name="Varghese N."/>
            <person name="Submissions S."/>
        </authorList>
    </citation>
    <scope>NUCLEOTIDE SEQUENCE [LARGE SCALE GENOMIC DNA]</scope>
    <source>
        <strain evidence="4">CGMCC 4.3525</strain>
    </source>
</reference>
<feature type="coiled-coil region" evidence="1">
    <location>
        <begin position="40"/>
        <end position="178"/>
    </location>
</feature>
<accession>A0A1H9RIA2</accession>
<gene>
    <name evidence="3" type="ORF">SAMN05216188_114171</name>
</gene>
<organism evidence="3 4">
    <name type="scientific">Lentzea xinjiangensis</name>
    <dbReference type="NCBI Taxonomy" id="402600"/>
    <lineage>
        <taxon>Bacteria</taxon>
        <taxon>Bacillati</taxon>
        <taxon>Actinomycetota</taxon>
        <taxon>Actinomycetes</taxon>
        <taxon>Pseudonocardiales</taxon>
        <taxon>Pseudonocardiaceae</taxon>
        <taxon>Lentzea</taxon>
    </lineage>
</organism>
<evidence type="ECO:0000313" key="3">
    <source>
        <dbReference type="EMBL" id="SER72541.1"/>
    </source>
</evidence>
<feature type="coiled-coil region" evidence="1">
    <location>
        <begin position="217"/>
        <end position="244"/>
    </location>
</feature>
<dbReference type="RefSeq" id="WP_089955662.1">
    <property type="nucleotide sequence ID" value="NZ_FOFR01000014.1"/>
</dbReference>
<dbReference type="EMBL" id="FOFR01000014">
    <property type="protein sequence ID" value="SER72541.1"/>
    <property type="molecule type" value="Genomic_DNA"/>
</dbReference>
<dbReference type="STRING" id="402600.SAMN05216188_114171"/>
<sequence>MELLPLRTDFDLCWRGYDRDQVQHYVRGAEDELRMLAADRDAALAHAESLARELEAARTENAELRARVDRICRAPIAPDALTERLERRVELAHSEAAEITARARAAAEQHWADAKQAADRLRHRAERLVADLDRRRADMETEHRELMNRAHDQVDELTRQAERRRRELDEQAAGVRSQIEADFEQAMALRRGEAMRALAEQQRSAQARADRIVREATERARHLVAEAEQRVEVLRRHREHLAGELRAAQALLADAEPLLRPLPEEAPAPVLVELIHPDQRPRETVHRTTAVPREPRSFATGMAG</sequence>
<feature type="region of interest" description="Disordered" evidence="2">
    <location>
        <begin position="282"/>
        <end position="304"/>
    </location>
</feature>
<evidence type="ECO:0000256" key="1">
    <source>
        <dbReference type="SAM" id="Coils"/>
    </source>
</evidence>
<evidence type="ECO:0008006" key="5">
    <source>
        <dbReference type="Google" id="ProtNLM"/>
    </source>
</evidence>
<evidence type="ECO:0000256" key="2">
    <source>
        <dbReference type="SAM" id="MobiDB-lite"/>
    </source>
</evidence>
<evidence type="ECO:0000313" key="4">
    <source>
        <dbReference type="Proteomes" id="UP000199352"/>
    </source>
</evidence>
<dbReference type="OrthoDB" id="5178145at2"/>
<keyword evidence="1" id="KW-0175">Coiled coil</keyword>
<protein>
    <recommendedName>
        <fullName evidence="5">DivIVA protein</fullName>
    </recommendedName>
</protein>
<name>A0A1H9RIA2_9PSEU</name>
<proteinExistence type="predicted"/>
<keyword evidence="4" id="KW-1185">Reference proteome</keyword>
<dbReference type="AlphaFoldDB" id="A0A1H9RIA2"/>